<dbReference type="AlphaFoldDB" id="A0A428ST66"/>
<feature type="compositionally biased region" description="Pro residues" evidence="1">
    <location>
        <begin position="87"/>
        <end position="99"/>
    </location>
</feature>
<feature type="region of interest" description="Disordered" evidence="1">
    <location>
        <begin position="743"/>
        <end position="768"/>
    </location>
</feature>
<reference evidence="3 4" key="1">
    <citation type="submission" date="2017-06" db="EMBL/GenBank/DDBJ databases">
        <title>Cmopartive genomic analysis of Ambrosia Fusariam Clade fungi.</title>
        <authorList>
            <person name="Stajich J.E."/>
            <person name="Carrillo J."/>
            <person name="Kijimoto T."/>
            <person name="Eskalen A."/>
            <person name="O'Donnell K."/>
            <person name="Kasson M."/>
        </authorList>
    </citation>
    <scope>NUCLEOTIDE SEQUENCE [LARGE SCALE GENOMIC DNA]</scope>
    <source>
        <strain evidence="3 4">NRRL 20438</strain>
    </source>
</reference>
<comment type="caution">
    <text evidence="3">The sequence shown here is derived from an EMBL/GenBank/DDBJ whole genome shotgun (WGS) entry which is preliminary data.</text>
</comment>
<organism evidence="3 4">
    <name type="scientific">Fusarium ambrosium</name>
    <dbReference type="NCBI Taxonomy" id="131363"/>
    <lineage>
        <taxon>Eukaryota</taxon>
        <taxon>Fungi</taxon>
        <taxon>Dikarya</taxon>
        <taxon>Ascomycota</taxon>
        <taxon>Pezizomycotina</taxon>
        <taxon>Sordariomycetes</taxon>
        <taxon>Hypocreomycetidae</taxon>
        <taxon>Hypocreales</taxon>
        <taxon>Nectriaceae</taxon>
        <taxon>Fusarium</taxon>
        <taxon>Fusarium solani species complex</taxon>
    </lineage>
</organism>
<evidence type="ECO:0000256" key="1">
    <source>
        <dbReference type="SAM" id="MobiDB-lite"/>
    </source>
</evidence>
<keyword evidence="2" id="KW-0812">Transmembrane</keyword>
<keyword evidence="2" id="KW-1133">Transmembrane helix</keyword>
<sequence>MMTPPSAVAAVLSCLLHSRLTCFLAGFTAGFSLCLGSIIIAKTRKRHQVFVVEIPSPDTISMAPTLRPRPSSSQNDGDDDSVFSRNDPPPLPTSPPRTPPRYVDADPHPTRGFRVVRCTIGLVNPQTMALDTQNIELCFHDDFVALEDRPLSLHLDRRHLSMYDIPPLLTAPPPPGAIFDLGRVDVIPDDPELTILLERQIRREIAEEIHRQAQEAQSIRQRTIHLAHVGARLAWNFVEANRTHMVLILRRLLGILMLTLVIYAYLPKTSEPTTSPVPLISLVNNISSIALATTQLTPFIFFNPFFYATITDGSSSSTDNPKRVIAKLHMLDETWNMTDHLFWKFLHKSFSAEEFRRYTASDQSSIASRRFLRSDLWEYAGLRWRHVQETWARGKMLHSRAKQDWINIATKVFLSWTLEMDRFIESAVIELEFVDVTSASSLFIAPETGSPNDATCPGNLITRVALPKEIPSEVRDILDTYRDRMARLDFLSSSCKVLQDCADPLPGSAPSYQVLHPSCQLCRADDCSPEAMIKNLEEWSVTARARNLTWRDETESDKWMAKSFSPNRMAEYFWPNKTKFPLLFDQAMTLAQLKDVMNQTVEAAEVIKKANHKIQDKGIFDRIKGWTKSKQVLPDPEDDIKQLKKLLQVRFCRQLRDIVQGIQSVSKICGELSTLSSLVNELYSPSNWIIEEDESTVMLQKMLHPKDQAKALNNLRWELDRRLGVLDRYYQLWTWSDGLFGEEEEEVKEDQDEQDQDEEQQDEEESEE</sequence>
<evidence type="ECO:0000256" key="2">
    <source>
        <dbReference type="SAM" id="Phobius"/>
    </source>
</evidence>
<gene>
    <name evidence="3" type="ORF">CDV31_014911</name>
</gene>
<dbReference type="Proteomes" id="UP000288429">
    <property type="component" value="Unassembled WGS sequence"/>
</dbReference>
<proteinExistence type="predicted"/>
<feature type="transmembrane region" description="Helical" evidence="2">
    <location>
        <begin position="20"/>
        <end position="41"/>
    </location>
</feature>
<accession>A0A428ST66</accession>
<keyword evidence="2" id="KW-0472">Membrane</keyword>
<evidence type="ECO:0000313" key="4">
    <source>
        <dbReference type="Proteomes" id="UP000288429"/>
    </source>
</evidence>
<protein>
    <submittedName>
        <fullName evidence="3">Uncharacterized protein</fullName>
    </submittedName>
</protein>
<name>A0A428ST66_9HYPO</name>
<dbReference type="EMBL" id="NIZV01000361">
    <property type="protein sequence ID" value="RSL92991.1"/>
    <property type="molecule type" value="Genomic_DNA"/>
</dbReference>
<feature type="region of interest" description="Disordered" evidence="1">
    <location>
        <begin position="61"/>
        <end position="108"/>
    </location>
</feature>
<evidence type="ECO:0000313" key="3">
    <source>
        <dbReference type="EMBL" id="RSL92991.1"/>
    </source>
</evidence>
<feature type="transmembrane region" description="Helical" evidence="2">
    <location>
        <begin position="248"/>
        <end position="266"/>
    </location>
</feature>
<keyword evidence="4" id="KW-1185">Reference proteome</keyword>